<proteinExistence type="predicted"/>
<gene>
    <name evidence="1" type="ORF">JCM18694_07290</name>
</gene>
<protein>
    <submittedName>
        <fullName evidence="1">Uncharacterized protein</fullName>
    </submittedName>
</protein>
<accession>A0ABQ0ZGS3</accession>
<organism evidence="1 2">
    <name type="scientific">Prolixibacter denitrificans</name>
    <dbReference type="NCBI Taxonomy" id="1541063"/>
    <lineage>
        <taxon>Bacteria</taxon>
        <taxon>Pseudomonadati</taxon>
        <taxon>Bacteroidota</taxon>
        <taxon>Bacteroidia</taxon>
        <taxon>Marinilabiliales</taxon>
        <taxon>Prolixibacteraceae</taxon>
        <taxon>Prolixibacter</taxon>
    </lineage>
</organism>
<keyword evidence="2" id="KW-1185">Reference proteome</keyword>
<name>A0ABQ0ZGS3_9BACT</name>
<dbReference type="Proteomes" id="UP000396862">
    <property type="component" value="Unassembled WGS sequence"/>
</dbReference>
<sequence>MTFQAPQQENKHIYPTDYVHIASVGIELDKEVCEAGKVYAKEDKQRFFGRKVPTT</sequence>
<evidence type="ECO:0000313" key="2">
    <source>
        <dbReference type="Proteomes" id="UP000396862"/>
    </source>
</evidence>
<reference evidence="1 2" key="1">
    <citation type="submission" date="2019-10" db="EMBL/GenBank/DDBJ databases">
        <title>Prolixibacter strains distinguished by the presence of nitrate reductase genes were adept at nitrate-dependent anaerobic corrosion of metallic iron and carbon steel.</title>
        <authorList>
            <person name="Iino T."/>
            <person name="Shono N."/>
            <person name="Ito K."/>
            <person name="Nakamura R."/>
            <person name="Sueoka K."/>
            <person name="Harayama S."/>
            <person name="Ohkuma M."/>
        </authorList>
    </citation>
    <scope>NUCLEOTIDE SEQUENCE [LARGE SCALE GENOMIC DNA]</scope>
    <source>
        <strain evidence="1 2">MIC1-1</strain>
    </source>
</reference>
<dbReference type="EMBL" id="BLAU01000001">
    <property type="protein sequence ID" value="GET20483.1"/>
    <property type="molecule type" value="Genomic_DNA"/>
</dbReference>
<comment type="caution">
    <text evidence="1">The sequence shown here is derived from an EMBL/GenBank/DDBJ whole genome shotgun (WGS) entry which is preliminary data.</text>
</comment>
<evidence type="ECO:0000313" key="1">
    <source>
        <dbReference type="EMBL" id="GET20483.1"/>
    </source>
</evidence>